<name>A0A1R1JI98_9BURK</name>
<dbReference type="InterPro" id="IPR007055">
    <property type="entry name" value="BON_dom"/>
</dbReference>
<dbReference type="Proteomes" id="UP000187194">
    <property type="component" value="Unassembled WGS sequence"/>
</dbReference>
<dbReference type="AlphaFoldDB" id="A0A1R1JI98"/>
<evidence type="ECO:0000313" key="3">
    <source>
        <dbReference type="Proteomes" id="UP000187194"/>
    </source>
</evidence>
<comment type="caution">
    <text evidence="2">The sequence shown here is derived from an EMBL/GenBank/DDBJ whole genome shotgun (WGS) entry which is preliminary data.</text>
</comment>
<dbReference type="PANTHER" id="PTHR34606">
    <property type="entry name" value="BON DOMAIN-CONTAINING PROTEIN"/>
    <property type="match status" value="1"/>
</dbReference>
<reference evidence="2 3" key="1">
    <citation type="submission" date="2017-01" db="EMBL/GenBank/DDBJ databases">
        <title>Phylogeographic, genomic and meropenem susceptibility analysis of Burkholderia ubonensis.</title>
        <authorList>
            <person name="Price E.P."/>
            <person name="Sarovich D.S."/>
            <person name="Webb J.R."/>
            <person name="Hall C.M."/>
            <person name="Sahl J.W."/>
            <person name="Kaestli M."/>
            <person name="Mayo M."/>
            <person name="Harrington G."/>
            <person name="Baker A.L."/>
            <person name="Sidak-Loftis L.C."/>
            <person name="Lummis M."/>
            <person name="Schupp J.M."/>
            <person name="Gillece J.D."/>
            <person name="Tuanyok A."/>
            <person name="Warner J."/>
            <person name="Busch J.D."/>
            <person name="Keim P."/>
            <person name="Currie B.J."/>
            <person name="Wagner D.M."/>
        </authorList>
    </citation>
    <scope>NUCLEOTIDE SEQUENCE [LARGE SCALE GENOMIC DNA]</scope>
    <source>
        <strain evidence="2 3">A21</strain>
    </source>
</reference>
<gene>
    <name evidence="2" type="ORF">BW685_00145</name>
</gene>
<proteinExistence type="predicted"/>
<protein>
    <submittedName>
        <fullName evidence="2">Transport-associated protein</fullName>
    </submittedName>
</protein>
<dbReference type="Gene3D" id="3.30.1340.30">
    <property type="match status" value="1"/>
</dbReference>
<evidence type="ECO:0000259" key="1">
    <source>
        <dbReference type="PROSITE" id="PS50914"/>
    </source>
</evidence>
<dbReference type="PANTHER" id="PTHR34606:SF15">
    <property type="entry name" value="BON DOMAIN-CONTAINING PROTEIN"/>
    <property type="match status" value="1"/>
</dbReference>
<dbReference type="InterPro" id="IPR014004">
    <property type="entry name" value="Transpt-assoc_nodulatn_dom_bac"/>
</dbReference>
<dbReference type="EMBL" id="MTJZ01000001">
    <property type="protein sequence ID" value="OMG75115.1"/>
    <property type="molecule type" value="Genomic_DNA"/>
</dbReference>
<dbReference type="SMART" id="SM00749">
    <property type="entry name" value="BON"/>
    <property type="match status" value="1"/>
</dbReference>
<accession>A0A1R1JI98</accession>
<dbReference type="PROSITE" id="PS50914">
    <property type="entry name" value="BON"/>
    <property type="match status" value="1"/>
</dbReference>
<dbReference type="InterPro" id="IPR051686">
    <property type="entry name" value="Lipoprotein_DolP"/>
</dbReference>
<evidence type="ECO:0000313" key="2">
    <source>
        <dbReference type="EMBL" id="OMG75115.1"/>
    </source>
</evidence>
<feature type="domain" description="BON" evidence="1">
    <location>
        <begin position="72"/>
        <end position="140"/>
    </location>
</feature>
<dbReference type="Pfam" id="PF04972">
    <property type="entry name" value="BON"/>
    <property type="match status" value="1"/>
</dbReference>
<sequence length="141" mass="14487">MAGTTPVRSMEVTMNATQWRARSGRPARHAGKRRCAAAVVLTAIVGGAAPLGMAAGDDSLSALLAAAGTELRDTAITAKAKAALAGKEDLSSGDIHVTTQRGDVVLTGSVPDTSQRATAVNIVRQLDGVRDVRDQLAVRAK</sequence>
<organism evidence="2 3">
    <name type="scientific">Burkholderia ubonensis</name>
    <dbReference type="NCBI Taxonomy" id="101571"/>
    <lineage>
        <taxon>Bacteria</taxon>
        <taxon>Pseudomonadati</taxon>
        <taxon>Pseudomonadota</taxon>
        <taxon>Betaproteobacteria</taxon>
        <taxon>Burkholderiales</taxon>
        <taxon>Burkholderiaceae</taxon>
        <taxon>Burkholderia</taxon>
        <taxon>Burkholderia cepacia complex</taxon>
    </lineage>
</organism>